<organism evidence="1 2">
    <name type="scientific">Athelia psychrophila</name>
    <dbReference type="NCBI Taxonomy" id="1759441"/>
    <lineage>
        <taxon>Eukaryota</taxon>
        <taxon>Fungi</taxon>
        <taxon>Dikarya</taxon>
        <taxon>Basidiomycota</taxon>
        <taxon>Agaricomycotina</taxon>
        <taxon>Agaricomycetes</taxon>
        <taxon>Agaricomycetidae</taxon>
        <taxon>Atheliales</taxon>
        <taxon>Atheliaceae</taxon>
        <taxon>Athelia</taxon>
    </lineage>
</organism>
<sequence length="109" mass="12750">MTVFKIENNLFRVDRTFLDRETDKIPRGAGSNEDPIELEHIRPADFEILLDFLKLGCAHCMLYYDHLYLRTSIIAVCYILSMQRVQNHACETLSDQQKTLLDQQKALMD</sequence>
<reference evidence="1 2" key="1">
    <citation type="journal article" date="2016" name="Mol. Biol. Evol.">
        <title>Comparative Genomics of Early-Diverging Mushroom-Forming Fungi Provides Insights into the Origins of Lignocellulose Decay Capabilities.</title>
        <authorList>
            <person name="Nagy L.G."/>
            <person name="Riley R."/>
            <person name="Tritt A."/>
            <person name="Adam C."/>
            <person name="Daum C."/>
            <person name="Floudas D."/>
            <person name="Sun H."/>
            <person name="Yadav J.S."/>
            <person name="Pangilinan J."/>
            <person name="Larsson K.H."/>
            <person name="Matsuura K."/>
            <person name="Barry K."/>
            <person name="Labutti K."/>
            <person name="Kuo R."/>
            <person name="Ohm R.A."/>
            <person name="Bhattacharya S.S."/>
            <person name="Shirouzu T."/>
            <person name="Yoshinaga Y."/>
            <person name="Martin F.M."/>
            <person name="Grigoriev I.V."/>
            <person name="Hibbett D.S."/>
        </authorList>
    </citation>
    <scope>NUCLEOTIDE SEQUENCE [LARGE SCALE GENOMIC DNA]</scope>
    <source>
        <strain evidence="1 2">CBS 109695</strain>
    </source>
</reference>
<protein>
    <recommendedName>
        <fullName evidence="3">BTB domain-containing protein</fullName>
    </recommendedName>
</protein>
<dbReference type="OrthoDB" id="2593747at2759"/>
<name>A0A166FQP5_9AGAM</name>
<dbReference type="AlphaFoldDB" id="A0A166FQP5"/>
<evidence type="ECO:0000313" key="2">
    <source>
        <dbReference type="Proteomes" id="UP000076532"/>
    </source>
</evidence>
<evidence type="ECO:0008006" key="3">
    <source>
        <dbReference type="Google" id="ProtNLM"/>
    </source>
</evidence>
<keyword evidence="2" id="KW-1185">Reference proteome</keyword>
<dbReference type="EMBL" id="KV417587">
    <property type="protein sequence ID" value="KZP17060.1"/>
    <property type="molecule type" value="Genomic_DNA"/>
</dbReference>
<proteinExistence type="predicted"/>
<gene>
    <name evidence="1" type="ORF">FIBSPDRAFT_865393</name>
</gene>
<dbReference type="Proteomes" id="UP000076532">
    <property type="component" value="Unassembled WGS sequence"/>
</dbReference>
<evidence type="ECO:0000313" key="1">
    <source>
        <dbReference type="EMBL" id="KZP17060.1"/>
    </source>
</evidence>
<accession>A0A166FQP5</accession>